<evidence type="ECO:0000256" key="8">
    <source>
        <dbReference type="SAM" id="Phobius"/>
    </source>
</evidence>
<comment type="caution">
    <text evidence="10">The sequence shown here is derived from an EMBL/GenBank/DDBJ whole genome shotgun (WGS) entry which is preliminary data.</text>
</comment>
<keyword evidence="11" id="KW-1185">Reference proteome</keyword>
<evidence type="ECO:0000256" key="4">
    <source>
        <dbReference type="ARBA" id="ARBA00022597"/>
    </source>
</evidence>
<proteinExistence type="predicted"/>
<feature type="domain" description="Phosphotransferase system EIIC" evidence="9">
    <location>
        <begin position="24"/>
        <end position="374"/>
    </location>
</feature>
<dbReference type="RefSeq" id="WP_173752260.1">
    <property type="nucleotide sequence ID" value="NZ_BAABXP010000003.1"/>
</dbReference>
<organism evidence="10 11">
    <name type="scientific">Blautia caecimuris</name>
    <dbReference type="NCBI Taxonomy" id="1796615"/>
    <lineage>
        <taxon>Bacteria</taxon>
        <taxon>Bacillati</taxon>
        <taxon>Bacillota</taxon>
        <taxon>Clostridia</taxon>
        <taxon>Lachnospirales</taxon>
        <taxon>Lachnospiraceae</taxon>
        <taxon>Blautia</taxon>
    </lineage>
</organism>
<dbReference type="EMBL" id="JBEPMJ010000002">
    <property type="protein sequence ID" value="MET3749310.1"/>
    <property type="molecule type" value="Genomic_DNA"/>
</dbReference>
<dbReference type="InterPro" id="IPR003352">
    <property type="entry name" value="PTS_EIIC"/>
</dbReference>
<feature type="transmembrane region" description="Helical" evidence="8">
    <location>
        <begin position="134"/>
        <end position="156"/>
    </location>
</feature>
<dbReference type="Proteomes" id="UP001549106">
    <property type="component" value="Unassembled WGS sequence"/>
</dbReference>
<feature type="transmembrane region" description="Helical" evidence="8">
    <location>
        <begin position="305"/>
        <end position="326"/>
    </location>
</feature>
<feature type="transmembrane region" description="Helical" evidence="8">
    <location>
        <begin position="21"/>
        <end position="43"/>
    </location>
</feature>
<keyword evidence="2" id="KW-0813">Transport</keyword>
<evidence type="ECO:0000313" key="10">
    <source>
        <dbReference type="EMBL" id="MET3749310.1"/>
    </source>
</evidence>
<dbReference type="Pfam" id="PF13303">
    <property type="entry name" value="PTS_EIIC_2"/>
    <property type="match status" value="1"/>
</dbReference>
<evidence type="ECO:0000313" key="11">
    <source>
        <dbReference type="Proteomes" id="UP001549106"/>
    </source>
</evidence>
<keyword evidence="6 8" id="KW-1133">Transmembrane helix</keyword>
<feature type="transmembrane region" description="Helical" evidence="8">
    <location>
        <begin position="176"/>
        <end position="205"/>
    </location>
</feature>
<evidence type="ECO:0000259" key="9">
    <source>
        <dbReference type="Pfam" id="PF13303"/>
    </source>
</evidence>
<evidence type="ECO:0000256" key="7">
    <source>
        <dbReference type="ARBA" id="ARBA00023136"/>
    </source>
</evidence>
<protein>
    <submittedName>
        <fullName evidence="10">Membrane protein</fullName>
    </submittedName>
</protein>
<evidence type="ECO:0000256" key="5">
    <source>
        <dbReference type="ARBA" id="ARBA00022692"/>
    </source>
</evidence>
<feature type="transmembrane region" description="Helical" evidence="8">
    <location>
        <begin position="338"/>
        <end position="359"/>
    </location>
</feature>
<feature type="transmembrane region" description="Helical" evidence="8">
    <location>
        <begin position="226"/>
        <end position="248"/>
    </location>
</feature>
<sequence length="378" mass="38438">MRNTKKTFLERKNVIISFRRYGIDAMSAMALGLFASLLIGTIINTIGQNVAPGSMISQRLLEIGGYATSVTGPVMALAIGHALMAPPLVLYSLAAVGAACNALGGSGGPLAVFFIGIIACEVGKLVSKETKIDIIVTPAVTIITGGALAIVFAPMFKSVCDALGVFIGWATNLQPLLMGIVVSAVVGAVLTLPISSAAICAAIGLGGGAVLSGLADGTVTMEIWNGLSLAGGAATAGCCAHMLGYAVLSFPDNGIGGFVAQGLGTSMLQVPNLMKKPVLWIPPTITAAVTGALSTCVFRMRNNGPAISSGMGTSGLVGPIGIITGWSQLPKGYEAGAFQWAGMILICFVLPIVITWATGKVFRAKGIIKPGDLKIDMG</sequence>
<comment type="subcellular location">
    <subcellularLocation>
        <location evidence="1">Cell membrane</location>
        <topology evidence="1">Multi-pass membrane protein</topology>
    </subcellularLocation>
</comment>
<feature type="transmembrane region" description="Helical" evidence="8">
    <location>
        <begin position="278"/>
        <end position="298"/>
    </location>
</feature>
<evidence type="ECO:0000256" key="1">
    <source>
        <dbReference type="ARBA" id="ARBA00004651"/>
    </source>
</evidence>
<gene>
    <name evidence="10" type="ORF">ABID24_000533</name>
</gene>
<keyword evidence="3" id="KW-1003">Cell membrane</keyword>
<evidence type="ECO:0000256" key="3">
    <source>
        <dbReference type="ARBA" id="ARBA00022475"/>
    </source>
</evidence>
<keyword evidence="4" id="KW-0762">Sugar transport</keyword>
<keyword evidence="5 8" id="KW-0812">Transmembrane</keyword>
<feature type="transmembrane region" description="Helical" evidence="8">
    <location>
        <begin position="63"/>
        <end position="83"/>
    </location>
</feature>
<reference evidence="10 11" key="1">
    <citation type="submission" date="2024-06" db="EMBL/GenBank/DDBJ databases">
        <title>Genomic Encyclopedia of Type Strains, Phase IV (KMG-IV): sequencing the most valuable type-strain genomes for metagenomic binning, comparative biology and taxonomic classification.</title>
        <authorList>
            <person name="Goeker M."/>
        </authorList>
    </citation>
    <scope>NUCLEOTIDE SEQUENCE [LARGE SCALE GENOMIC DNA]</scope>
    <source>
        <strain evidence="10 11">DSM 29492</strain>
    </source>
</reference>
<evidence type="ECO:0000256" key="2">
    <source>
        <dbReference type="ARBA" id="ARBA00022448"/>
    </source>
</evidence>
<accession>A0ABV2LYP2</accession>
<evidence type="ECO:0000256" key="6">
    <source>
        <dbReference type="ARBA" id="ARBA00022989"/>
    </source>
</evidence>
<keyword evidence="7 8" id="KW-0472">Membrane</keyword>
<name>A0ABV2LYP2_9FIRM</name>